<reference evidence="13 14" key="1">
    <citation type="submission" date="2015-11" db="EMBL/GenBank/DDBJ databases">
        <title>Genomic analysis of 38 Legionella species identifies large and diverse effector repertoires.</title>
        <authorList>
            <person name="Burstein D."/>
            <person name="Amaro F."/>
            <person name="Zusman T."/>
            <person name="Lifshitz Z."/>
            <person name="Cohen O."/>
            <person name="Gilbert J.A."/>
            <person name="Pupko T."/>
            <person name="Shuman H.A."/>
            <person name="Segal G."/>
        </authorList>
    </citation>
    <scope>NUCLEOTIDE SEQUENCE [LARGE SCALE GENOMIC DNA]</scope>
    <source>
        <strain evidence="13 14">CDC#1442-AUS-E</strain>
    </source>
</reference>
<evidence type="ECO:0000256" key="7">
    <source>
        <dbReference type="ARBA" id="ARBA00049529"/>
    </source>
</evidence>
<dbReference type="PROSITE" id="PS00770">
    <property type="entry name" value="AA_TRANSFER_CLASS_4"/>
    <property type="match status" value="1"/>
</dbReference>
<dbReference type="PATRIC" id="fig|45073.5.peg.465"/>
<dbReference type="AlphaFoldDB" id="A0A0W0Y3V5"/>
<dbReference type="PANTHER" id="PTHR42743:SF10">
    <property type="entry name" value="D-ALANINE AMINOTRANSFERASE"/>
    <property type="match status" value="1"/>
</dbReference>
<sequence length="280" mass="31955">MNQFVYLNGQITPSHEAKVSIFDRGFLFADSVYEVIPVYDGRPFFVEKHLRRLQSSLDKSRIPEPQIDWLPVLDELIRLNGNGDMQLYIQITRGNQGMRKHDIPAELKPTVVAFTLHSSFPTATAAEGLHAIILEDYRWERCDIKSTGLLANVLLNDEAIRQGANTTILTKKGFVTEGSVSNIFLLGKDNIVRTPPLNHFCLPGITREIALDLIKELNWKFIEEPIPVQDIFTASELWITSTTKEIYPVTRVNNFPIGDGKAGIYWQQINIRYKEMVRKL</sequence>
<dbReference type="Gene3D" id="3.20.10.10">
    <property type="entry name" value="D-amino Acid Aminotransferase, subunit A, domain 2"/>
    <property type="match status" value="1"/>
</dbReference>
<keyword evidence="13" id="KW-0808">Transferase</keyword>
<dbReference type="PANTHER" id="PTHR42743">
    <property type="entry name" value="AMINO-ACID AMINOTRANSFERASE"/>
    <property type="match status" value="1"/>
</dbReference>
<dbReference type="GO" id="GO:0008652">
    <property type="term" value="P:amino acid biosynthetic process"/>
    <property type="evidence" value="ECO:0007669"/>
    <property type="project" value="UniProtKB-ARBA"/>
</dbReference>
<comment type="cofactor">
    <cofactor evidence="1 12">
        <name>pyridoxal 5'-phosphate</name>
        <dbReference type="ChEBI" id="CHEBI:597326"/>
    </cofactor>
</comment>
<keyword evidence="4" id="KW-0289">Folate biosynthesis</keyword>
<name>A0A0W0Y3V5_9GAMM</name>
<dbReference type="GO" id="GO:0005829">
    <property type="term" value="C:cytosol"/>
    <property type="evidence" value="ECO:0007669"/>
    <property type="project" value="TreeGrafter"/>
</dbReference>
<evidence type="ECO:0000256" key="2">
    <source>
        <dbReference type="ARBA" id="ARBA00009320"/>
    </source>
</evidence>
<evidence type="ECO:0000313" key="13">
    <source>
        <dbReference type="EMBL" id="KTD51593.1"/>
    </source>
</evidence>
<dbReference type="Pfam" id="PF01063">
    <property type="entry name" value="Aminotran_4"/>
    <property type="match status" value="1"/>
</dbReference>
<dbReference type="EC" id="4.1.3.38" evidence="6"/>
<dbReference type="OrthoDB" id="21319at2"/>
<dbReference type="Proteomes" id="UP000054618">
    <property type="component" value="Unassembled WGS sequence"/>
</dbReference>
<dbReference type="InterPro" id="IPR043132">
    <property type="entry name" value="BCAT-like_C"/>
</dbReference>
<dbReference type="GO" id="GO:0008696">
    <property type="term" value="F:4-amino-4-deoxychorismate lyase activity"/>
    <property type="evidence" value="ECO:0007669"/>
    <property type="project" value="UniProtKB-EC"/>
</dbReference>
<comment type="caution">
    <text evidence="13">The sequence shown here is derived from an EMBL/GenBank/DDBJ whole genome shotgun (WGS) entry which is preliminary data.</text>
</comment>
<dbReference type="STRING" id="45073.Lqui_0437"/>
<gene>
    <name evidence="13" type="primary">ala</name>
    <name evidence="13" type="ORF">Lqui_0437</name>
</gene>
<evidence type="ECO:0000256" key="1">
    <source>
        <dbReference type="ARBA" id="ARBA00001933"/>
    </source>
</evidence>
<dbReference type="Gene3D" id="3.30.470.10">
    <property type="match status" value="1"/>
</dbReference>
<organism evidence="13 14">
    <name type="scientific">Legionella quinlivanii</name>
    <dbReference type="NCBI Taxonomy" id="45073"/>
    <lineage>
        <taxon>Bacteria</taxon>
        <taxon>Pseudomonadati</taxon>
        <taxon>Pseudomonadota</taxon>
        <taxon>Gammaproteobacteria</taxon>
        <taxon>Legionellales</taxon>
        <taxon>Legionellaceae</taxon>
        <taxon>Legionella</taxon>
    </lineage>
</organism>
<evidence type="ECO:0000256" key="9">
    <source>
        <dbReference type="ARBA" id="ARBA00069174"/>
    </source>
</evidence>
<evidence type="ECO:0000256" key="4">
    <source>
        <dbReference type="ARBA" id="ARBA00022909"/>
    </source>
</evidence>
<dbReference type="InterPro" id="IPR018300">
    <property type="entry name" value="Aminotrans_IV_CS"/>
</dbReference>
<dbReference type="FunFam" id="3.20.10.10:FF:000002">
    <property type="entry name" value="D-alanine aminotransferase"/>
    <property type="match status" value="1"/>
</dbReference>
<comment type="catalytic activity">
    <reaction evidence="7">
        <text>4-amino-4-deoxychorismate = 4-aminobenzoate + pyruvate + H(+)</text>
        <dbReference type="Rhea" id="RHEA:16201"/>
        <dbReference type="ChEBI" id="CHEBI:15361"/>
        <dbReference type="ChEBI" id="CHEBI:15378"/>
        <dbReference type="ChEBI" id="CHEBI:17836"/>
        <dbReference type="ChEBI" id="CHEBI:58406"/>
        <dbReference type="EC" id="4.1.3.38"/>
    </reaction>
</comment>
<comment type="pathway">
    <text evidence="5">Cofactor biosynthesis; tetrahydrofolate biosynthesis; 4-aminobenzoate from chorismate: step 2/2.</text>
</comment>
<evidence type="ECO:0000256" key="11">
    <source>
        <dbReference type="RuleBase" id="RU004106"/>
    </source>
</evidence>
<comment type="function">
    <text evidence="8">Involved in the biosynthesis of p-aminobenzoate (PABA), a precursor of tetrahydrofolate. Converts 4-amino-4-deoxychorismate into 4-aminobenzoate (PABA) and pyruvate.</text>
</comment>
<keyword evidence="3 12" id="KW-0663">Pyridoxal phosphate</keyword>
<accession>A0A0W0Y3V5</accession>
<keyword evidence="14" id="KW-1185">Reference proteome</keyword>
<dbReference type="InterPro" id="IPR036038">
    <property type="entry name" value="Aminotransferase-like"/>
</dbReference>
<dbReference type="SUPFAM" id="SSF56752">
    <property type="entry name" value="D-aminoacid aminotransferase-like PLP-dependent enzymes"/>
    <property type="match status" value="1"/>
</dbReference>
<evidence type="ECO:0000256" key="5">
    <source>
        <dbReference type="ARBA" id="ARBA00035633"/>
    </source>
</evidence>
<evidence type="ECO:0000256" key="3">
    <source>
        <dbReference type="ARBA" id="ARBA00022898"/>
    </source>
</evidence>
<evidence type="ECO:0000256" key="12">
    <source>
        <dbReference type="RuleBase" id="RU004516"/>
    </source>
</evidence>
<protein>
    <recommendedName>
        <fullName evidence="9">Aminodeoxychorismate lyase</fullName>
        <ecNumber evidence="6">4.1.3.38</ecNumber>
    </recommendedName>
    <alternativeName>
        <fullName evidence="10">4-amino-4-deoxychorismate lyase</fullName>
    </alternativeName>
</protein>
<keyword evidence="13" id="KW-0032">Aminotransferase</keyword>
<dbReference type="EMBL" id="LNYS01000006">
    <property type="protein sequence ID" value="KTD51593.1"/>
    <property type="molecule type" value="Genomic_DNA"/>
</dbReference>
<evidence type="ECO:0000313" key="14">
    <source>
        <dbReference type="Proteomes" id="UP000054618"/>
    </source>
</evidence>
<dbReference type="RefSeq" id="WP_058506562.1">
    <property type="nucleotide sequence ID" value="NZ_CAAAIK010000002.1"/>
</dbReference>
<evidence type="ECO:0000256" key="8">
    <source>
        <dbReference type="ARBA" id="ARBA00054027"/>
    </source>
</evidence>
<proteinExistence type="inferred from homology"/>
<dbReference type="CDD" id="cd01558">
    <property type="entry name" value="D-AAT_like"/>
    <property type="match status" value="1"/>
</dbReference>
<dbReference type="GO" id="GO:0046656">
    <property type="term" value="P:folic acid biosynthetic process"/>
    <property type="evidence" value="ECO:0007669"/>
    <property type="project" value="UniProtKB-KW"/>
</dbReference>
<comment type="similarity">
    <text evidence="2 11">Belongs to the class-IV pyridoxal-phosphate-dependent aminotransferase family.</text>
</comment>
<dbReference type="InterPro" id="IPR043131">
    <property type="entry name" value="BCAT-like_N"/>
</dbReference>
<dbReference type="GO" id="GO:0008483">
    <property type="term" value="F:transaminase activity"/>
    <property type="evidence" value="ECO:0007669"/>
    <property type="project" value="UniProtKB-KW"/>
</dbReference>
<evidence type="ECO:0000256" key="10">
    <source>
        <dbReference type="ARBA" id="ARBA00080135"/>
    </source>
</evidence>
<dbReference type="InterPro" id="IPR050571">
    <property type="entry name" value="Class-IV_PLP-Dep_Aminotrnsfr"/>
</dbReference>
<evidence type="ECO:0000256" key="6">
    <source>
        <dbReference type="ARBA" id="ARBA00035676"/>
    </source>
</evidence>
<dbReference type="InterPro" id="IPR001544">
    <property type="entry name" value="Aminotrans_IV"/>
</dbReference>